<dbReference type="AlphaFoldDB" id="A0A5D8Q6E3"/>
<dbReference type="RefSeq" id="WP_149546390.1">
    <property type="nucleotide sequence ID" value="NZ_VTPS01000037.1"/>
</dbReference>
<accession>A0A5D8Q6E3</accession>
<dbReference type="EMBL" id="VTPS01000037">
    <property type="protein sequence ID" value="TZE80260.1"/>
    <property type="molecule type" value="Genomic_DNA"/>
</dbReference>
<proteinExistence type="predicted"/>
<organism evidence="1 2">
    <name type="scientific">Calorimonas adulescens</name>
    <dbReference type="NCBI Taxonomy" id="2606906"/>
    <lineage>
        <taxon>Bacteria</taxon>
        <taxon>Bacillati</taxon>
        <taxon>Bacillota</taxon>
        <taxon>Clostridia</taxon>
        <taxon>Thermoanaerobacterales</taxon>
        <taxon>Thermoanaerobacteraceae</taxon>
        <taxon>Calorimonas</taxon>
    </lineage>
</organism>
<evidence type="ECO:0000313" key="2">
    <source>
        <dbReference type="Proteomes" id="UP000322976"/>
    </source>
</evidence>
<gene>
    <name evidence="1" type="ORF">FWJ32_12975</name>
</gene>
<reference evidence="1 2" key="1">
    <citation type="submission" date="2019-08" db="EMBL/GenBank/DDBJ databases">
        <title>Calorimonas adulescens gen. nov., sp. nov., an anaerobic thermophilic bacterium from Sakhalin hot spring.</title>
        <authorList>
            <person name="Khomyakova M.A."/>
            <person name="Merkel A.Y."/>
            <person name="Novikov A."/>
            <person name="Bonch-Osmolovskaya E.A."/>
            <person name="Slobodkin A.I."/>
        </authorList>
    </citation>
    <scope>NUCLEOTIDE SEQUENCE [LARGE SCALE GENOMIC DNA]</scope>
    <source>
        <strain evidence="1 2">A05MB</strain>
    </source>
</reference>
<name>A0A5D8Q6E3_9THEO</name>
<dbReference type="InterPro" id="IPR036412">
    <property type="entry name" value="HAD-like_sf"/>
</dbReference>
<keyword evidence="1" id="KW-0378">Hydrolase</keyword>
<sequence>MRIDIPGYKTLDINNIVLDYNGTFARDGAPIMEAISLINNLITEYKVYVLTSDTYGTAKELLKPLKGEVHIVKDTEEKKTFVMGLAGDTACIGNGNNDTGMFEVDDLSICVIGDEGASAAALLKSDIVVKDIISALELFKNPKRIAATLRK</sequence>
<dbReference type="GO" id="GO:0016787">
    <property type="term" value="F:hydrolase activity"/>
    <property type="evidence" value="ECO:0007669"/>
    <property type="project" value="UniProtKB-KW"/>
</dbReference>
<dbReference type="SUPFAM" id="SSF56784">
    <property type="entry name" value="HAD-like"/>
    <property type="match status" value="1"/>
</dbReference>
<keyword evidence="2" id="KW-1185">Reference proteome</keyword>
<evidence type="ECO:0000313" key="1">
    <source>
        <dbReference type="EMBL" id="TZE80260.1"/>
    </source>
</evidence>
<comment type="caution">
    <text evidence="1">The sequence shown here is derived from an EMBL/GenBank/DDBJ whole genome shotgun (WGS) entry which is preliminary data.</text>
</comment>
<dbReference type="Gene3D" id="3.40.50.1000">
    <property type="entry name" value="HAD superfamily/HAD-like"/>
    <property type="match status" value="1"/>
</dbReference>
<protein>
    <submittedName>
        <fullName evidence="1">HAD family hydrolase</fullName>
    </submittedName>
</protein>
<dbReference type="InterPro" id="IPR023214">
    <property type="entry name" value="HAD_sf"/>
</dbReference>
<dbReference type="Proteomes" id="UP000322976">
    <property type="component" value="Unassembled WGS sequence"/>
</dbReference>